<sequence>MKNKRHLAPLAGALVLVAGAATSAAVLTGGTATAAGSPSSAFGLELSIAGNGVIPRTPAVSSTDGSLKTDSLIGLPTNPVASGGIVNASAQNGAASASVTDLAVGEGLIKTLKLPDSATQQLKSGCTQLTTALEAITGPVGDALDTILPQLQGGLDQVADATKGTPLNLSALGALDITKLTDPDQLKALCDVLTGDLKVVGAGAVEARCTGNTGTTTIANLKALGLPVNVDTKKANQSVKVFDVPGVPPVVELVVNRQTANADGTFTVDALYVNILDQVKLTVASATCGNVTSDKAPVPGDAPAPKPVKEHVAVTG</sequence>
<accession>A0A852R2L0</accession>
<reference evidence="3 4" key="1">
    <citation type="submission" date="2020-07" db="EMBL/GenBank/DDBJ databases">
        <title>Sequencing the genomes of 1000 actinobacteria strains.</title>
        <authorList>
            <person name="Klenk H.-P."/>
        </authorList>
    </citation>
    <scope>NUCLEOTIDE SEQUENCE [LARGE SCALE GENOMIC DNA]</scope>
    <source>
        <strain evidence="3 4">DSM 19082</strain>
    </source>
</reference>
<evidence type="ECO:0008006" key="5">
    <source>
        <dbReference type="Google" id="ProtNLM"/>
    </source>
</evidence>
<feature type="chain" id="PRO_5039673851" description="Choice-of-anchor G family protein" evidence="2">
    <location>
        <begin position="25"/>
        <end position="316"/>
    </location>
</feature>
<proteinExistence type="predicted"/>
<feature type="signal peptide" evidence="2">
    <location>
        <begin position="1"/>
        <end position="24"/>
    </location>
</feature>
<dbReference type="EMBL" id="JACCBF010000001">
    <property type="protein sequence ID" value="NYD29013.1"/>
    <property type="molecule type" value="Genomic_DNA"/>
</dbReference>
<dbReference type="Proteomes" id="UP000582231">
    <property type="component" value="Unassembled WGS sequence"/>
</dbReference>
<feature type="compositionally biased region" description="Basic and acidic residues" evidence="1">
    <location>
        <begin position="307"/>
        <end position="316"/>
    </location>
</feature>
<protein>
    <recommendedName>
        <fullName evidence="5">Choice-of-anchor G family protein</fullName>
    </recommendedName>
</protein>
<gene>
    <name evidence="3" type="ORF">BJ958_000559</name>
</gene>
<name>A0A852R2L0_9ACTN</name>
<organism evidence="3 4">
    <name type="scientific">Nocardioides kongjuensis</name>
    <dbReference type="NCBI Taxonomy" id="349522"/>
    <lineage>
        <taxon>Bacteria</taxon>
        <taxon>Bacillati</taxon>
        <taxon>Actinomycetota</taxon>
        <taxon>Actinomycetes</taxon>
        <taxon>Propionibacteriales</taxon>
        <taxon>Nocardioidaceae</taxon>
        <taxon>Nocardioides</taxon>
    </lineage>
</organism>
<evidence type="ECO:0000313" key="4">
    <source>
        <dbReference type="Proteomes" id="UP000582231"/>
    </source>
</evidence>
<feature type="region of interest" description="Disordered" evidence="1">
    <location>
        <begin position="292"/>
        <end position="316"/>
    </location>
</feature>
<dbReference type="AlphaFoldDB" id="A0A852R2L0"/>
<evidence type="ECO:0000256" key="1">
    <source>
        <dbReference type="SAM" id="MobiDB-lite"/>
    </source>
</evidence>
<keyword evidence="2" id="KW-0732">Signal</keyword>
<evidence type="ECO:0000256" key="2">
    <source>
        <dbReference type="SAM" id="SignalP"/>
    </source>
</evidence>
<comment type="caution">
    <text evidence="3">The sequence shown here is derived from an EMBL/GenBank/DDBJ whole genome shotgun (WGS) entry which is preliminary data.</text>
</comment>
<evidence type="ECO:0000313" key="3">
    <source>
        <dbReference type="EMBL" id="NYD29013.1"/>
    </source>
</evidence>
<keyword evidence="4" id="KW-1185">Reference proteome</keyword>
<dbReference type="RefSeq" id="WP_179725348.1">
    <property type="nucleotide sequence ID" value="NZ_BAABEF010000001.1"/>
</dbReference>